<dbReference type="InterPro" id="IPR042095">
    <property type="entry name" value="SUMF_sf"/>
</dbReference>
<organism evidence="3 4">
    <name type="scientific">Methylomonas paludis</name>
    <dbReference type="NCBI Taxonomy" id="1173101"/>
    <lineage>
        <taxon>Bacteria</taxon>
        <taxon>Pseudomonadati</taxon>
        <taxon>Pseudomonadota</taxon>
        <taxon>Gammaproteobacteria</taxon>
        <taxon>Methylococcales</taxon>
        <taxon>Methylococcaceae</taxon>
        <taxon>Methylomonas</taxon>
    </lineage>
</organism>
<evidence type="ECO:0000259" key="2">
    <source>
        <dbReference type="Pfam" id="PF03781"/>
    </source>
</evidence>
<dbReference type="Pfam" id="PF03781">
    <property type="entry name" value="FGE-sulfatase"/>
    <property type="match status" value="1"/>
</dbReference>
<sequence>MALGLKSWGKAGSACFAFACTVLIAAYGLIFIGSVSIYPAQLGNSELCRHYSGLPGNWRIKPLAGMVYIHNGEFKLGTTLGYEEERDEIVTQVKGFWIDQTEVTVAQFSDFVSATGYITEAEREGGGVVFRTPDETVPNQQPYAWWTYDKSANWRHPNGLESSAAANQPVTLVTFNDALAYAKWLGRDLPTEAEWEYAAKAHRQGAELEKEPRDAQGKPRANFWQGNFPNLNTQEDGYAGLAPVGCYPGNDFQLYDMIGNAWEQTKDIYTESHQAYAQRLSAVDSQKADRPMVVKGGSHLCGRNFCVRYRPSAREAHEANLAISHIGFRTVQRNFGLF</sequence>
<name>A0A975RAE2_9GAMM</name>
<keyword evidence="1" id="KW-0812">Transmembrane</keyword>
<reference evidence="3" key="1">
    <citation type="submission" date="2021-04" db="EMBL/GenBank/DDBJ databases">
        <title>Draft genome sequence data of methanotrophic Methylovulum sp. strain S1L and Methylomonas sp. strain S2AM isolated from boreal lake water columns.</title>
        <authorList>
            <person name="Rissanen A.J."/>
            <person name="Mangayil R."/>
            <person name="Svenning M.M."/>
            <person name="Khanongnuch R."/>
        </authorList>
    </citation>
    <scope>NUCLEOTIDE SEQUENCE</scope>
    <source>
        <strain evidence="3">S2AM</strain>
    </source>
</reference>
<dbReference type="KEGG" id="mpad:KEF85_01720"/>
<feature type="transmembrane region" description="Helical" evidence="1">
    <location>
        <begin position="12"/>
        <end position="38"/>
    </location>
</feature>
<dbReference type="PANTHER" id="PTHR23150:SF19">
    <property type="entry name" value="FORMYLGLYCINE-GENERATING ENZYME"/>
    <property type="match status" value="1"/>
</dbReference>
<gene>
    <name evidence="3" type="ORF">KEF85_01720</name>
</gene>
<dbReference type="Proteomes" id="UP000676649">
    <property type="component" value="Chromosome"/>
</dbReference>
<dbReference type="EMBL" id="CP073754">
    <property type="protein sequence ID" value="QWF71238.1"/>
    <property type="molecule type" value="Genomic_DNA"/>
</dbReference>
<dbReference type="GO" id="GO:0120147">
    <property type="term" value="F:formylglycine-generating oxidase activity"/>
    <property type="evidence" value="ECO:0007669"/>
    <property type="project" value="TreeGrafter"/>
</dbReference>
<keyword evidence="1" id="KW-0472">Membrane</keyword>
<keyword evidence="4" id="KW-1185">Reference proteome</keyword>
<dbReference type="AlphaFoldDB" id="A0A975RAE2"/>
<dbReference type="InterPro" id="IPR005532">
    <property type="entry name" value="SUMF_dom"/>
</dbReference>
<accession>A0A975RAE2</accession>
<proteinExistence type="predicted"/>
<feature type="domain" description="Sulfatase-modifying factor enzyme-like" evidence="2">
    <location>
        <begin position="64"/>
        <end position="331"/>
    </location>
</feature>
<dbReference type="Gene3D" id="3.90.1580.10">
    <property type="entry name" value="paralog of FGE (formylglycine-generating enzyme)"/>
    <property type="match status" value="1"/>
</dbReference>
<evidence type="ECO:0000256" key="1">
    <source>
        <dbReference type="SAM" id="Phobius"/>
    </source>
</evidence>
<dbReference type="InterPro" id="IPR016187">
    <property type="entry name" value="CTDL_fold"/>
</dbReference>
<protein>
    <submittedName>
        <fullName evidence="3">Formylglycine-generating enzyme family protein</fullName>
    </submittedName>
</protein>
<keyword evidence="1" id="KW-1133">Transmembrane helix</keyword>
<dbReference type="SUPFAM" id="SSF56436">
    <property type="entry name" value="C-type lectin-like"/>
    <property type="match status" value="1"/>
</dbReference>
<dbReference type="PANTHER" id="PTHR23150">
    <property type="entry name" value="SULFATASE MODIFYING FACTOR 1, 2"/>
    <property type="match status" value="1"/>
</dbReference>
<evidence type="ECO:0000313" key="3">
    <source>
        <dbReference type="EMBL" id="QWF71238.1"/>
    </source>
</evidence>
<dbReference type="InterPro" id="IPR051043">
    <property type="entry name" value="Sulfatase_Mod_Factor_Kinase"/>
</dbReference>
<evidence type="ECO:0000313" key="4">
    <source>
        <dbReference type="Proteomes" id="UP000676649"/>
    </source>
</evidence>
<dbReference type="RefSeq" id="WP_215582983.1">
    <property type="nucleotide sequence ID" value="NZ_CP073754.1"/>
</dbReference>